<keyword evidence="5" id="KW-1185">Reference proteome</keyword>
<evidence type="ECO:0000313" key="5">
    <source>
        <dbReference type="Proteomes" id="UP000289738"/>
    </source>
</evidence>
<feature type="domain" description="MULE transposase" evidence="3">
    <location>
        <begin position="373"/>
        <end position="408"/>
    </location>
</feature>
<accession>A0A445A2V4</accession>
<feature type="region of interest" description="Disordered" evidence="1">
    <location>
        <begin position="424"/>
        <end position="453"/>
    </location>
</feature>
<dbReference type="Pfam" id="PF03101">
    <property type="entry name" value="FAR1"/>
    <property type="match status" value="1"/>
</dbReference>
<dbReference type="STRING" id="3818.A0A445A2V4"/>
<proteinExistence type="predicted"/>
<dbReference type="EMBL" id="SDMP01000013">
    <property type="protein sequence ID" value="RYR20781.1"/>
    <property type="molecule type" value="Genomic_DNA"/>
</dbReference>
<evidence type="ECO:0000313" key="4">
    <source>
        <dbReference type="EMBL" id="RYR20781.1"/>
    </source>
</evidence>
<evidence type="ECO:0000259" key="3">
    <source>
        <dbReference type="Pfam" id="PF10551"/>
    </source>
</evidence>
<evidence type="ECO:0000259" key="2">
    <source>
        <dbReference type="Pfam" id="PF03101"/>
    </source>
</evidence>
<feature type="domain" description="FAR1" evidence="2">
    <location>
        <begin position="157"/>
        <end position="245"/>
    </location>
</feature>
<name>A0A445A2V4_ARAHY</name>
<dbReference type="Pfam" id="PF10551">
    <property type="entry name" value="MULE"/>
    <property type="match status" value="1"/>
</dbReference>
<reference evidence="4 5" key="1">
    <citation type="submission" date="2019-01" db="EMBL/GenBank/DDBJ databases">
        <title>Sequencing of cultivated peanut Arachis hypogaea provides insights into genome evolution and oil improvement.</title>
        <authorList>
            <person name="Chen X."/>
        </authorList>
    </citation>
    <scope>NUCLEOTIDE SEQUENCE [LARGE SCALE GENOMIC DNA]</scope>
    <source>
        <strain evidence="5">cv. Fuhuasheng</strain>
        <tissue evidence="4">Leaves</tissue>
    </source>
</reference>
<sequence length="540" mass="61469">MASMHLGLRFDNVITLKESLGAVRRTAIASVIAAALIGGARDQPVVEVVRGGEGAGPLRQALVSSWAERCTSLVKTPMGAVRMIIPDIIVVLTTNTMMRRTLSPEVVPKQGKKVLVMVLIMSSGANDEVGGAPSRQVFADDFLGREFATEEDAYAAYKEFARFRGFGVRKGDVARVNGVLVRRDFFRHRQGTRHPKHYDRPERVREERLESQTNCKAKLKIYYDVQHSVWKVRTIMDEHNHELAPVMFTHLLPSHWKMSDGDKAHVDSFKQFGIATAKNNGLDGWAVCYFEGKVNADMMTVARYTWTKDNRLGILFWVDDEMMSDYQVFGDVLAFDSTYHANKYRKLLVVFSGSNHHKQTCIFGFALLEDEEKKPCVVVTDVDKAMCAAIAEVMPTVTHRLCGWHLEKKYVQRVKDTEFCKQKPNRLFSPGSPSLRSRHSTTKKEGNRRCKSYGGLQNKRRVPVSMQEERANTKRLVTLRSEHIKNYFPSFVLHQGSKKKSTKSQAQIKQRWRNHSQIRTVENPWSKSKLQTKAKLYGLD</sequence>
<comment type="caution">
    <text evidence="4">The sequence shown here is derived from an EMBL/GenBank/DDBJ whole genome shotgun (WGS) entry which is preliminary data.</text>
</comment>
<gene>
    <name evidence="4" type="ORF">Ahy_B03g066013</name>
</gene>
<organism evidence="4 5">
    <name type="scientific">Arachis hypogaea</name>
    <name type="common">Peanut</name>
    <dbReference type="NCBI Taxonomy" id="3818"/>
    <lineage>
        <taxon>Eukaryota</taxon>
        <taxon>Viridiplantae</taxon>
        <taxon>Streptophyta</taxon>
        <taxon>Embryophyta</taxon>
        <taxon>Tracheophyta</taxon>
        <taxon>Spermatophyta</taxon>
        <taxon>Magnoliopsida</taxon>
        <taxon>eudicotyledons</taxon>
        <taxon>Gunneridae</taxon>
        <taxon>Pentapetalae</taxon>
        <taxon>rosids</taxon>
        <taxon>fabids</taxon>
        <taxon>Fabales</taxon>
        <taxon>Fabaceae</taxon>
        <taxon>Papilionoideae</taxon>
        <taxon>50 kb inversion clade</taxon>
        <taxon>dalbergioids sensu lato</taxon>
        <taxon>Dalbergieae</taxon>
        <taxon>Pterocarpus clade</taxon>
        <taxon>Arachis</taxon>
    </lineage>
</organism>
<protein>
    <submittedName>
        <fullName evidence="4">Uncharacterized protein</fullName>
    </submittedName>
</protein>
<dbReference type="PANTHER" id="PTHR47718:SF15">
    <property type="entry name" value="PROTEIN FAR1-RELATED SEQUENCE 5-LIKE"/>
    <property type="match status" value="1"/>
</dbReference>
<evidence type="ECO:0000256" key="1">
    <source>
        <dbReference type="SAM" id="MobiDB-lite"/>
    </source>
</evidence>
<dbReference type="PANTHER" id="PTHR47718">
    <property type="entry name" value="OS01G0519700 PROTEIN"/>
    <property type="match status" value="1"/>
</dbReference>
<dbReference type="InterPro" id="IPR004330">
    <property type="entry name" value="FAR1_DNA_bnd_dom"/>
</dbReference>
<dbReference type="AlphaFoldDB" id="A0A445A2V4"/>
<dbReference type="InterPro" id="IPR018289">
    <property type="entry name" value="MULE_transposase_dom"/>
</dbReference>
<dbReference type="Proteomes" id="UP000289738">
    <property type="component" value="Chromosome B03"/>
</dbReference>